<dbReference type="KEGG" id="taz:TREAZ_1052"/>
<dbReference type="STRING" id="545695.TREAZ_1052"/>
<accession>F5Y7M5</accession>
<keyword evidence="1" id="KW-0812">Transmembrane</keyword>
<reference evidence="2 3" key="2">
    <citation type="journal article" date="2011" name="ISME J.">
        <title>RNA-seq reveals cooperative metabolic interactions between two termite-gut spirochete species in co-culture.</title>
        <authorList>
            <person name="Rosenthal A.Z."/>
            <person name="Matson E.G."/>
            <person name="Eldar A."/>
            <person name="Leadbetter J.R."/>
        </authorList>
    </citation>
    <scope>NUCLEOTIDE SEQUENCE [LARGE SCALE GENOMIC DNA]</scope>
    <source>
        <strain evidence="3">ATCC BAA-888 / DSM 13862 / ZAS-9</strain>
    </source>
</reference>
<feature type="transmembrane region" description="Helical" evidence="1">
    <location>
        <begin position="25"/>
        <end position="53"/>
    </location>
</feature>
<sequence length="55" mass="5840">MGIMGIGCFRISGHIIGGIADRGDILALVFFFIFVCVCVYLALVALGVADFFLAI</sequence>
<protein>
    <submittedName>
        <fullName evidence="2">Uncharacterized protein</fullName>
    </submittedName>
</protein>
<reference evidence="3" key="1">
    <citation type="submission" date="2009-12" db="EMBL/GenBank/DDBJ databases">
        <title>Complete sequence of Treponema azotonutricium strain ZAS-9.</title>
        <authorList>
            <person name="Tetu S.G."/>
            <person name="Matson E."/>
            <person name="Ren Q."/>
            <person name="Seshadri R."/>
            <person name="Elbourne L."/>
            <person name="Hassan K.A."/>
            <person name="Durkin A."/>
            <person name="Radune D."/>
            <person name="Mohamoud Y."/>
            <person name="Shay R."/>
            <person name="Jin S."/>
            <person name="Zhang X."/>
            <person name="Lucey K."/>
            <person name="Ballor N.R."/>
            <person name="Ottesen E."/>
            <person name="Rosenthal R."/>
            <person name="Allen A."/>
            <person name="Leadbetter J.R."/>
            <person name="Paulsen I.T."/>
        </authorList>
    </citation>
    <scope>NUCLEOTIDE SEQUENCE [LARGE SCALE GENOMIC DNA]</scope>
    <source>
        <strain evidence="3">ATCC BAA-888 / DSM 13862 / ZAS-9</strain>
    </source>
</reference>
<dbReference type="EMBL" id="CP001841">
    <property type="protein sequence ID" value="AEF83357.1"/>
    <property type="molecule type" value="Genomic_DNA"/>
</dbReference>
<dbReference type="AlphaFoldDB" id="F5Y7M5"/>
<keyword evidence="3" id="KW-1185">Reference proteome</keyword>
<gene>
    <name evidence="2" type="ordered locus">TREAZ_1052</name>
</gene>
<organism evidence="2 3">
    <name type="scientific">Leadbettera azotonutricia (strain ATCC BAA-888 / DSM 13862 / ZAS-9)</name>
    <name type="common">Treponema azotonutricium</name>
    <dbReference type="NCBI Taxonomy" id="545695"/>
    <lineage>
        <taxon>Bacteria</taxon>
        <taxon>Pseudomonadati</taxon>
        <taxon>Spirochaetota</taxon>
        <taxon>Spirochaetia</taxon>
        <taxon>Spirochaetales</taxon>
        <taxon>Breznakiellaceae</taxon>
        <taxon>Leadbettera</taxon>
    </lineage>
</organism>
<dbReference type="Proteomes" id="UP000009222">
    <property type="component" value="Chromosome"/>
</dbReference>
<keyword evidence="1" id="KW-0472">Membrane</keyword>
<name>F5Y7M5_LEAAZ</name>
<dbReference type="InParanoid" id="F5Y7M5"/>
<evidence type="ECO:0000256" key="1">
    <source>
        <dbReference type="SAM" id="Phobius"/>
    </source>
</evidence>
<evidence type="ECO:0000313" key="3">
    <source>
        <dbReference type="Proteomes" id="UP000009222"/>
    </source>
</evidence>
<keyword evidence="1" id="KW-1133">Transmembrane helix</keyword>
<proteinExistence type="predicted"/>
<dbReference type="HOGENOM" id="CLU_3031098_0_0_12"/>
<evidence type="ECO:0000313" key="2">
    <source>
        <dbReference type="EMBL" id="AEF83357.1"/>
    </source>
</evidence>